<evidence type="ECO:0000313" key="2">
    <source>
        <dbReference type="EMBL" id="KCW84934.1"/>
    </source>
</evidence>
<evidence type="ECO:0000256" key="1">
    <source>
        <dbReference type="SAM" id="SignalP"/>
    </source>
</evidence>
<dbReference type="AlphaFoldDB" id="A0A059D3A8"/>
<reference evidence="2" key="1">
    <citation type="submission" date="2013-07" db="EMBL/GenBank/DDBJ databases">
        <title>The genome of Eucalyptus grandis.</title>
        <authorList>
            <person name="Schmutz J."/>
            <person name="Hayes R."/>
            <person name="Myburg A."/>
            <person name="Tuskan G."/>
            <person name="Grattapaglia D."/>
            <person name="Rokhsar D.S."/>
        </authorList>
    </citation>
    <scope>NUCLEOTIDE SEQUENCE</scope>
    <source>
        <tissue evidence="2">Leaf extractions</tissue>
    </source>
</reference>
<evidence type="ECO:0008006" key="3">
    <source>
        <dbReference type="Google" id="ProtNLM"/>
    </source>
</evidence>
<accession>A0A059D3A8</accession>
<name>A0A059D3A8_EUCGR</name>
<feature type="signal peptide" evidence="1">
    <location>
        <begin position="1"/>
        <end position="23"/>
    </location>
</feature>
<keyword evidence="1" id="KW-0732">Signal</keyword>
<dbReference type="InParanoid" id="A0A059D3A8"/>
<feature type="chain" id="PRO_5001570495" description="Secreted protein" evidence="1">
    <location>
        <begin position="24"/>
        <end position="111"/>
    </location>
</feature>
<dbReference type="Gramene" id="KCW84934">
    <property type="protein sequence ID" value="KCW84934"/>
    <property type="gene ID" value="EUGRSUZ_B01757"/>
</dbReference>
<sequence length="111" mass="13438">MSPRLLLCVPAVLLLPLRELLRADIRWARRPTRRPTTLLSEPTFFFTEKRKCQDKKKIINFKRERERLMKTLDPRCIPFRAGFYRMLLCYTCPCFFVRCRFIAVDFAYKND</sequence>
<organism evidence="2">
    <name type="scientific">Eucalyptus grandis</name>
    <name type="common">Flooded gum</name>
    <dbReference type="NCBI Taxonomy" id="71139"/>
    <lineage>
        <taxon>Eukaryota</taxon>
        <taxon>Viridiplantae</taxon>
        <taxon>Streptophyta</taxon>
        <taxon>Embryophyta</taxon>
        <taxon>Tracheophyta</taxon>
        <taxon>Spermatophyta</taxon>
        <taxon>Magnoliopsida</taxon>
        <taxon>eudicotyledons</taxon>
        <taxon>Gunneridae</taxon>
        <taxon>Pentapetalae</taxon>
        <taxon>rosids</taxon>
        <taxon>malvids</taxon>
        <taxon>Myrtales</taxon>
        <taxon>Myrtaceae</taxon>
        <taxon>Myrtoideae</taxon>
        <taxon>Eucalypteae</taxon>
        <taxon>Eucalyptus</taxon>
    </lineage>
</organism>
<dbReference type="EMBL" id="KK198754">
    <property type="protein sequence ID" value="KCW84934.1"/>
    <property type="molecule type" value="Genomic_DNA"/>
</dbReference>
<protein>
    <recommendedName>
        <fullName evidence="3">Secreted protein</fullName>
    </recommendedName>
</protein>
<proteinExistence type="predicted"/>
<gene>
    <name evidence="2" type="ORF">EUGRSUZ_B01757</name>
</gene>